<dbReference type="Gene3D" id="3.40.640.10">
    <property type="entry name" value="Type I PLP-dependent aspartate aminotransferase-like (Major domain)"/>
    <property type="match status" value="1"/>
</dbReference>
<name>A0A7S1TI01_9RHOD</name>
<dbReference type="SUPFAM" id="SSF53383">
    <property type="entry name" value="PLP-dependent transferases"/>
    <property type="match status" value="1"/>
</dbReference>
<dbReference type="EMBL" id="HBGH01017117">
    <property type="protein sequence ID" value="CAD9237372.1"/>
    <property type="molecule type" value="Transcribed_RNA"/>
</dbReference>
<dbReference type="GO" id="GO:0016740">
    <property type="term" value="F:transferase activity"/>
    <property type="evidence" value="ECO:0007669"/>
    <property type="project" value="UniProtKB-KW"/>
</dbReference>
<evidence type="ECO:0000259" key="3">
    <source>
        <dbReference type="Pfam" id="PF00155"/>
    </source>
</evidence>
<dbReference type="InterPro" id="IPR015424">
    <property type="entry name" value="PyrdxlP-dep_Trfase"/>
</dbReference>
<comment type="cofactor">
    <cofactor evidence="1">
        <name>pyridoxal 5'-phosphate</name>
        <dbReference type="ChEBI" id="CHEBI:597326"/>
    </cofactor>
</comment>
<dbReference type="PROSITE" id="PS51257">
    <property type="entry name" value="PROKAR_LIPOPROTEIN"/>
    <property type="match status" value="1"/>
</dbReference>
<dbReference type="InterPro" id="IPR015422">
    <property type="entry name" value="PyrdxlP-dep_Trfase_small"/>
</dbReference>
<dbReference type="Pfam" id="PF00155">
    <property type="entry name" value="Aminotran_1_2"/>
    <property type="match status" value="1"/>
</dbReference>
<proteinExistence type="predicted"/>
<keyword evidence="2" id="KW-0808">Transferase</keyword>
<protein>
    <recommendedName>
        <fullName evidence="3">Aminotransferase class I/classII large domain-containing protein</fullName>
    </recommendedName>
</protein>
<accession>A0A7S1TI01</accession>
<reference evidence="4" key="1">
    <citation type="submission" date="2021-01" db="EMBL/GenBank/DDBJ databases">
        <authorList>
            <person name="Corre E."/>
            <person name="Pelletier E."/>
            <person name="Niang G."/>
            <person name="Scheremetjew M."/>
            <person name="Finn R."/>
            <person name="Kale V."/>
            <person name="Holt S."/>
            <person name="Cochrane G."/>
            <person name="Meng A."/>
            <person name="Brown T."/>
            <person name="Cohen L."/>
        </authorList>
    </citation>
    <scope>NUCLEOTIDE SEQUENCE</scope>
    <source>
        <strain evidence="4">SAG 36.94</strain>
    </source>
</reference>
<evidence type="ECO:0000313" key="4">
    <source>
        <dbReference type="EMBL" id="CAD9237372.1"/>
    </source>
</evidence>
<evidence type="ECO:0000256" key="2">
    <source>
        <dbReference type="ARBA" id="ARBA00022679"/>
    </source>
</evidence>
<feature type="domain" description="Aminotransferase class I/classII large" evidence="3">
    <location>
        <begin position="129"/>
        <end position="473"/>
    </location>
</feature>
<dbReference type="InterPro" id="IPR050087">
    <property type="entry name" value="AON_synthase_class-II"/>
</dbReference>
<dbReference type="AlphaFoldDB" id="A0A7S1TI01"/>
<dbReference type="InterPro" id="IPR004839">
    <property type="entry name" value="Aminotransferase_I/II_large"/>
</dbReference>
<dbReference type="PANTHER" id="PTHR13693">
    <property type="entry name" value="CLASS II AMINOTRANSFERASE/8-AMINO-7-OXONONANOATE SYNTHASE"/>
    <property type="match status" value="1"/>
</dbReference>
<dbReference type="GO" id="GO:0030170">
    <property type="term" value="F:pyridoxal phosphate binding"/>
    <property type="evidence" value="ECO:0007669"/>
    <property type="project" value="InterPro"/>
</dbReference>
<sequence length="494" mass="53713">MKMTHDTKEDAGRWRLSAFIDVITASTVSGLMGGCDGRPCFFRVRSSSQRVSDTVASSPFVTISNEALQGSALDFAFPRDTNLLERCDAFHEWQNVRAQSGTWPFGRATESRPTSKCYVRDYSGWNMNGLNFASQDYLSLSSHPEIVAAAKDAIDEYGVHSSGSSALVGNSSKSLALERNIADFVQVDEALLFPTGWAAGFSGIKGLVRAYDHVVMDRLSHACLQVGAQSATRSVVCFRHLDINHCRQRLANIRARDSKGGIILVTESLFSIDSDTPDIQAMQEIAKEFDATLVVDVAHDLGSLGGDGTGHIGLQRMLGKVDLVIGSFSKTFGSNGGFIATKNAAIKEYLRFFSPPCTFSAALSPIQIAVISKSLDIVRSAEGSRLRRKLMANIEFLRAQIQQRGMDVYGDPSPIVSVKTGCESLARMMSRELPNLGLIANLVEFPAVAKGKARFRLQVMADHSEEEIVLAADILQRASELAKDHIGLYSGDPC</sequence>
<dbReference type="InterPro" id="IPR015421">
    <property type="entry name" value="PyrdxlP-dep_Trfase_major"/>
</dbReference>
<organism evidence="4">
    <name type="scientific">Compsopogon caeruleus</name>
    <dbReference type="NCBI Taxonomy" id="31354"/>
    <lineage>
        <taxon>Eukaryota</taxon>
        <taxon>Rhodophyta</taxon>
        <taxon>Compsopogonophyceae</taxon>
        <taxon>Compsopogonales</taxon>
        <taxon>Compsopogonaceae</taxon>
        <taxon>Compsopogon</taxon>
    </lineage>
</organism>
<evidence type="ECO:0000256" key="1">
    <source>
        <dbReference type="ARBA" id="ARBA00001933"/>
    </source>
</evidence>
<dbReference type="Gene3D" id="3.90.1150.10">
    <property type="entry name" value="Aspartate Aminotransferase, domain 1"/>
    <property type="match status" value="1"/>
</dbReference>
<gene>
    <name evidence="4" type="ORF">CCAE0312_LOCUS9471</name>
</gene>
<dbReference type="PANTHER" id="PTHR13693:SF103">
    <property type="entry name" value="AMINOTRANSFERASE CLASS I_CLASSII DOMAIN-CONTAINING PROTEIN"/>
    <property type="match status" value="1"/>
</dbReference>